<feature type="compositionally biased region" description="Polar residues" evidence="1">
    <location>
        <begin position="72"/>
        <end position="88"/>
    </location>
</feature>
<evidence type="ECO:0000256" key="1">
    <source>
        <dbReference type="SAM" id="MobiDB-lite"/>
    </source>
</evidence>
<feature type="compositionally biased region" description="Basic and acidic residues" evidence="1">
    <location>
        <begin position="28"/>
        <end position="41"/>
    </location>
</feature>
<dbReference type="Proteomes" id="UP000078544">
    <property type="component" value="Unassembled WGS sequence"/>
</dbReference>
<evidence type="ECO:0000313" key="2">
    <source>
        <dbReference type="EMBL" id="KZZ91428.1"/>
    </source>
</evidence>
<dbReference type="AlphaFoldDB" id="A0A167YJH4"/>
<feature type="region of interest" description="Disordered" evidence="1">
    <location>
        <begin position="28"/>
        <end position="115"/>
    </location>
</feature>
<dbReference type="EMBL" id="AZGY01000018">
    <property type="protein sequence ID" value="KZZ91428.1"/>
    <property type="molecule type" value="Genomic_DNA"/>
</dbReference>
<gene>
    <name evidence="2" type="ORF">AAL_06664</name>
</gene>
<comment type="caution">
    <text evidence="2">The sequence shown here is derived from an EMBL/GenBank/DDBJ whole genome shotgun (WGS) entry which is preliminary data.</text>
</comment>
<evidence type="ECO:0000313" key="3">
    <source>
        <dbReference type="Proteomes" id="UP000078544"/>
    </source>
</evidence>
<feature type="compositionally biased region" description="Basic and acidic residues" evidence="1">
    <location>
        <begin position="54"/>
        <end position="63"/>
    </location>
</feature>
<proteinExistence type="predicted"/>
<organism evidence="2 3">
    <name type="scientific">Moelleriella libera RCEF 2490</name>
    <dbReference type="NCBI Taxonomy" id="1081109"/>
    <lineage>
        <taxon>Eukaryota</taxon>
        <taxon>Fungi</taxon>
        <taxon>Dikarya</taxon>
        <taxon>Ascomycota</taxon>
        <taxon>Pezizomycotina</taxon>
        <taxon>Sordariomycetes</taxon>
        <taxon>Hypocreomycetidae</taxon>
        <taxon>Hypocreales</taxon>
        <taxon>Clavicipitaceae</taxon>
        <taxon>Moelleriella</taxon>
    </lineage>
</organism>
<accession>A0A167YJH4</accession>
<sequence>MLTSIDQREAPEVEVQRHEAVRGRRFASELHRAGSKDDEAWLHAQQTDGMECNATRRTDRQTDRQPAPDGTGTVQGSTVLTWNSTSSRRGPPRSLIGPATAANAKAKANADANTN</sequence>
<protein>
    <submittedName>
        <fullName evidence="2">Uncharacterized protein</fullName>
    </submittedName>
</protein>
<reference evidence="2 3" key="1">
    <citation type="journal article" date="2016" name="Genome Biol. Evol.">
        <title>Divergent and convergent evolution of fungal pathogenicity.</title>
        <authorList>
            <person name="Shang Y."/>
            <person name="Xiao G."/>
            <person name="Zheng P."/>
            <person name="Cen K."/>
            <person name="Zhan S."/>
            <person name="Wang C."/>
        </authorList>
    </citation>
    <scope>NUCLEOTIDE SEQUENCE [LARGE SCALE GENOMIC DNA]</scope>
    <source>
        <strain evidence="2 3">RCEF 2490</strain>
    </source>
</reference>
<keyword evidence="3" id="KW-1185">Reference proteome</keyword>
<feature type="compositionally biased region" description="Low complexity" evidence="1">
    <location>
        <begin position="99"/>
        <end position="115"/>
    </location>
</feature>
<name>A0A167YJH4_9HYPO</name>